<protein>
    <submittedName>
        <fullName evidence="1">Uncharacterized protein</fullName>
    </submittedName>
</protein>
<evidence type="ECO:0000313" key="1">
    <source>
        <dbReference type="EMBL" id="OXU21870.1"/>
    </source>
</evidence>
<sequence length="81" mass="9801">MPENQCPLGQVINYPWCNKGYFLLISDCPVIFSWHMVRRWHPCFFTYCMSKHMQKILSRRVYSQNCKSLIFRPQSVRLLVE</sequence>
<keyword evidence="2" id="KW-1185">Reference proteome</keyword>
<evidence type="ECO:0000313" key="2">
    <source>
        <dbReference type="Proteomes" id="UP000215335"/>
    </source>
</evidence>
<name>A0A232EU24_9HYME</name>
<comment type="caution">
    <text evidence="1">The sequence shown here is derived from an EMBL/GenBank/DDBJ whole genome shotgun (WGS) entry which is preliminary data.</text>
</comment>
<dbReference type="AlphaFoldDB" id="A0A232EU24"/>
<gene>
    <name evidence="1" type="ORF">TSAR_000190</name>
</gene>
<reference evidence="1 2" key="1">
    <citation type="journal article" date="2017" name="Curr. Biol.">
        <title>The Evolution of Venom by Co-option of Single-Copy Genes.</title>
        <authorList>
            <person name="Martinson E.O."/>
            <person name="Mrinalini"/>
            <person name="Kelkar Y.D."/>
            <person name="Chang C.H."/>
            <person name="Werren J.H."/>
        </authorList>
    </citation>
    <scope>NUCLEOTIDE SEQUENCE [LARGE SCALE GENOMIC DNA]</scope>
    <source>
        <strain evidence="1 2">Alberta</strain>
        <tissue evidence="1">Whole body</tissue>
    </source>
</reference>
<proteinExistence type="predicted"/>
<accession>A0A232EU24</accession>
<dbReference type="Proteomes" id="UP000215335">
    <property type="component" value="Unassembled WGS sequence"/>
</dbReference>
<dbReference type="EMBL" id="NNAY01002173">
    <property type="protein sequence ID" value="OXU21870.1"/>
    <property type="molecule type" value="Genomic_DNA"/>
</dbReference>
<organism evidence="1 2">
    <name type="scientific">Trichomalopsis sarcophagae</name>
    <dbReference type="NCBI Taxonomy" id="543379"/>
    <lineage>
        <taxon>Eukaryota</taxon>
        <taxon>Metazoa</taxon>
        <taxon>Ecdysozoa</taxon>
        <taxon>Arthropoda</taxon>
        <taxon>Hexapoda</taxon>
        <taxon>Insecta</taxon>
        <taxon>Pterygota</taxon>
        <taxon>Neoptera</taxon>
        <taxon>Endopterygota</taxon>
        <taxon>Hymenoptera</taxon>
        <taxon>Apocrita</taxon>
        <taxon>Proctotrupomorpha</taxon>
        <taxon>Chalcidoidea</taxon>
        <taxon>Pteromalidae</taxon>
        <taxon>Pteromalinae</taxon>
        <taxon>Trichomalopsis</taxon>
    </lineage>
</organism>